<protein>
    <submittedName>
        <fullName evidence="8">RNA polymerase sigma factor</fullName>
    </submittedName>
</protein>
<organism evidence="8 9">
    <name type="scientific">Paractinoplanes globisporus</name>
    <dbReference type="NCBI Taxonomy" id="113565"/>
    <lineage>
        <taxon>Bacteria</taxon>
        <taxon>Bacillati</taxon>
        <taxon>Actinomycetota</taxon>
        <taxon>Actinomycetes</taxon>
        <taxon>Micromonosporales</taxon>
        <taxon>Micromonosporaceae</taxon>
        <taxon>Paractinoplanes</taxon>
    </lineage>
</organism>
<accession>A0ABW6WVY0</accession>
<dbReference type="PANTHER" id="PTHR43133">
    <property type="entry name" value="RNA POLYMERASE ECF-TYPE SIGMA FACTO"/>
    <property type="match status" value="1"/>
</dbReference>
<feature type="domain" description="RNA polymerase sigma-70 region 2" evidence="6">
    <location>
        <begin position="30"/>
        <end position="96"/>
    </location>
</feature>
<proteinExistence type="inferred from homology"/>
<reference evidence="8 9" key="1">
    <citation type="submission" date="2024-10" db="EMBL/GenBank/DDBJ databases">
        <title>The Natural Products Discovery Center: Release of the First 8490 Sequenced Strains for Exploring Actinobacteria Biosynthetic Diversity.</title>
        <authorList>
            <person name="Kalkreuter E."/>
            <person name="Kautsar S.A."/>
            <person name="Yang D."/>
            <person name="Bader C.D."/>
            <person name="Teijaro C.N."/>
            <person name="Fluegel L."/>
            <person name="Davis C.M."/>
            <person name="Simpson J.R."/>
            <person name="Lauterbach L."/>
            <person name="Steele A.D."/>
            <person name="Gui C."/>
            <person name="Meng S."/>
            <person name="Li G."/>
            <person name="Viehrig K."/>
            <person name="Ye F."/>
            <person name="Su P."/>
            <person name="Kiefer A.F."/>
            <person name="Nichols A."/>
            <person name="Cepeda A.J."/>
            <person name="Yan W."/>
            <person name="Fan B."/>
            <person name="Jiang Y."/>
            <person name="Adhikari A."/>
            <person name="Zheng C.-J."/>
            <person name="Schuster L."/>
            <person name="Cowan T.M."/>
            <person name="Smanski M.J."/>
            <person name="Chevrette M.G."/>
            <person name="De Carvalho L.P.S."/>
            <person name="Shen B."/>
        </authorList>
    </citation>
    <scope>NUCLEOTIDE SEQUENCE [LARGE SCALE GENOMIC DNA]</scope>
    <source>
        <strain evidence="8 9">NPDC000087</strain>
    </source>
</reference>
<gene>
    <name evidence="8" type="ORF">ACFY35_45465</name>
</gene>
<evidence type="ECO:0000256" key="4">
    <source>
        <dbReference type="ARBA" id="ARBA00023125"/>
    </source>
</evidence>
<evidence type="ECO:0000313" key="9">
    <source>
        <dbReference type="Proteomes" id="UP001602245"/>
    </source>
</evidence>
<evidence type="ECO:0000259" key="6">
    <source>
        <dbReference type="Pfam" id="PF04542"/>
    </source>
</evidence>
<evidence type="ECO:0000256" key="5">
    <source>
        <dbReference type="ARBA" id="ARBA00023163"/>
    </source>
</evidence>
<evidence type="ECO:0000256" key="3">
    <source>
        <dbReference type="ARBA" id="ARBA00023082"/>
    </source>
</evidence>
<evidence type="ECO:0000313" key="8">
    <source>
        <dbReference type="EMBL" id="MFF5296725.1"/>
    </source>
</evidence>
<dbReference type="InterPro" id="IPR013325">
    <property type="entry name" value="RNA_pol_sigma_r2"/>
</dbReference>
<keyword evidence="5" id="KW-0804">Transcription</keyword>
<dbReference type="EMBL" id="JBIAZU010000009">
    <property type="protein sequence ID" value="MFF5296725.1"/>
    <property type="molecule type" value="Genomic_DNA"/>
</dbReference>
<name>A0ABW6WVY0_9ACTN</name>
<keyword evidence="3" id="KW-0731">Sigma factor</keyword>
<dbReference type="InterPro" id="IPR007627">
    <property type="entry name" value="RNA_pol_sigma70_r2"/>
</dbReference>
<dbReference type="Gene3D" id="1.10.1740.10">
    <property type="match status" value="1"/>
</dbReference>
<feature type="domain" description="RNA polymerase sigma factor 70 region 4 type 2" evidence="7">
    <location>
        <begin position="131"/>
        <end position="180"/>
    </location>
</feature>
<dbReference type="SUPFAM" id="SSF88659">
    <property type="entry name" value="Sigma3 and sigma4 domains of RNA polymerase sigma factors"/>
    <property type="match status" value="1"/>
</dbReference>
<comment type="similarity">
    <text evidence="1">Belongs to the sigma-70 factor family. ECF subfamily.</text>
</comment>
<sequence length="198" mass="21626">MTRAAAGTDADTDAAVIRASLADPDRFALIYDRYAARLYRYAYQRVGPGIADDVVAEAFLAAFRGRASYDLDRQDARPWLFGILTREVAAHQRREQARYRALARSTHETVQDGPADQVAARVAAGAARGPLADALAGLAPRDRDVLLLVAWGQLSYDEVADALDIPPGTVASRLNRARRKVRKVLSEFDPTMGGDDEI</sequence>
<dbReference type="InterPro" id="IPR036388">
    <property type="entry name" value="WH-like_DNA-bd_sf"/>
</dbReference>
<keyword evidence="9" id="KW-1185">Reference proteome</keyword>
<dbReference type="InterPro" id="IPR039425">
    <property type="entry name" value="RNA_pol_sigma-70-like"/>
</dbReference>
<comment type="caution">
    <text evidence="8">The sequence shown here is derived from an EMBL/GenBank/DDBJ whole genome shotgun (WGS) entry which is preliminary data.</text>
</comment>
<keyword evidence="4" id="KW-0238">DNA-binding</keyword>
<dbReference type="CDD" id="cd06171">
    <property type="entry name" value="Sigma70_r4"/>
    <property type="match status" value="1"/>
</dbReference>
<dbReference type="NCBIfam" id="TIGR02937">
    <property type="entry name" value="sigma70-ECF"/>
    <property type="match status" value="1"/>
</dbReference>
<dbReference type="SUPFAM" id="SSF88946">
    <property type="entry name" value="Sigma2 domain of RNA polymerase sigma factors"/>
    <property type="match status" value="1"/>
</dbReference>
<dbReference type="InterPro" id="IPR013249">
    <property type="entry name" value="RNA_pol_sigma70_r4_t2"/>
</dbReference>
<dbReference type="InterPro" id="IPR014284">
    <property type="entry name" value="RNA_pol_sigma-70_dom"/>
</dbReference>
<dbReference type="InterPro" id="IPR013324">
    <property type="entry name" value="RNA_pol_sigma_r3/r4-like"/>
</dbReference>
<dbReference type="PANTHER" id="PTHR43133:SF8">
    <property type="entry name" value="RNA POLYMERASE SIGMA FACTOR HI_1459-RELATED"/>
    <property type="match status" value="1"/>
</dbReference>
<dbReference type="Proteomes" id="UP001602245">
    <property type="component" value="Unassembled WGS sequence"/>
</dbReference>
<evidence type="ECO:0000256" key="1">
    <source>
        <dbReference type="ARBA" id="ARBA00010641"/>
    </source>
</evidence>
<dbReference type="Gene3D" id="1.10.10.10">
    <property type="entry name" value="Winged helix-like DNA-binding domain superfamily/Winged helix DNA-binding domain"/>
    <property type="match status" value="1"/>
</dbReference>
<dbReference type="RefSeq" id="WP_020515066.1">
    <property type="nucleotide sequence ID" value="NZ_JBIAZU010000009.1"/>
</dbReference>
<dbReference type="Pfam" id="PF04542">
    <property type="entry name" value="Sigma70_r2"/>
    <property type="match status" value="1"/>
</dbReference>
<evidence type="ECO:0000259" key="7">
    <source>
        <dbReference type="Pfam" id="PF08281"/>
    </source>
</evidence>
<keyword evidence="2" id="KW-0805">Transcription regulation</keyword>
<evidence type="ECO:0000256" key="2">
    <source>
        <dbReference type="ARBA" id="ARBA00023015"/>
    </source>
</evidence>
<dbReference type="Pfam" id="PF08281">
    <property type="entry name" value="Sigma70_r4_2"/>
    <property type="match status" value="1"/>
</dbReference>